<evidence type="ECO:0000256" key="6">
    <source>
        <dbReference type="ARBA" id="ARBA00023136"/>
    </source>
</evidence>
<feature type="transmembrane region" description="Helical" evidence="7">
    <location>
        <begin position="229"/>
        <end position="249"/>
    </location>
</feature>
<dbReference type="PROSITE" id="PS50850">
    <property type="entry name" value="MFS"/>
    <property type="match status" value="1"/>
</dbReference>
<comment type="subcellular location">
    <subcellularLocation>
        <location evidence="1">Cell membrane</location>
        <topology evidence="1">Multi-pass membrane protein</topology>
    </subcellularLocation>
</comment>
<protein>
    <submittedName>
        <fullName evidence="9">MFS transporter</fullName>
    </submittedName>
</protein>
<feature type="transmembrane region" description="Helical" evidence="7">
    <location>
        <begin position="335"/>
        <end position="354"/>
    </location>
</feature>
<keyword evidence="5 7" id="KW-1133">Transmembrane helix</keyword>
<dbReference type="Gene3D" id="1.20.1720.10">
    <property type="entry name" value="Multidrug resistance protein D"/>
    <property type="match status" value="1"/>
</dbReference>
<organism evidence="9 10">
    <name type="scientific">Speluncibacter jeojiensis</name>
    <dbReference type="NCBI Taxonomy" id="2710754"/>
    <lineage>
        <taxon>Bacteria</taxon>
        <taxon>Bacillati</taxon>
        <taxon>Actinomycetota</taxon>
        <taxon>Actinomycetes</taxon>
        <taxon>Mycobacteriales</taxon>
        <taxon>Speluncibacteraceae</taxon>
        <taxon>Speluncibacter</taxon>
    </lineage>
</organism>
<evidence type="ECO:0000259" key="8">
    <source>
        <dbReference type="PROSITE" id="PS50850"/>
    </source>
</evidence>
<feature type="transmembrane region" description="Helical" evidence="7">
    <location>
        <begin position="310"/>
        <end position="328"/>
    </location>
</feature>
<dbReference type="InterPro" id="IPR036259">
    <property type="entry name" value="MFS_trans_sf"/>
</dbReference>
<feature type="transmembrane region" description="Helical" evidence="7">
    <location>
        <begin position="53"/>
        <end position="71"/>
    </location>
</feature>
<dbReference type="CDD" id="cd17321">
    <property type="entry name" value="MFS_MMR_MDR_like"/>
    <property type="match status" value="1"/>
</dbReference>
<name>A0A9X4LWJ1_9ACTN</name>
<keyword evidence="3" id="KW-1003">Cell membrane</keyword>
<dbReference type="PANTHER" id="PTHR42718:SF47">
    <property type="entry name" value="METHYL VIOLOGEN RESISTANCE PROTEIN SMVA"/>
    <property type="match status" value="1"/>
</dbReference>
<keyword evidence="2" id="KW-0813">Transport</keyword>
<feature type="domain" description="Major facilitator superfamily (MFS) profile" evidence="8">
    <location>
        <begin position="17"/>
        <end position="498"/>
    </location>
</feature>
<feature type="transmembrane region" description="Helical" evidence="7">
    <location>
        <begin position="407"/>
        <end position="424"/>
    </location>
</feature>
<feature type="transmembrane region" description="Helical" evidence="7">
    <location>
        <begin position="203"/>
        <end position="223"/>
    </location>
</feature>
<evidence type="ECO:0000256" key="5">
    <source>
        <dbReference type="ARBA" id="ARBA00022989"/>
    </source>
</evidence>
<feature type="transmembrane region" description="Helical" evidence="7">
    <location>
        <begin position="167"/>
        <end position="191"/>
    </location>
</feature>
<evidence type="ECO:0000256" key="4">
    <source>
        <dbReference type="ARBA" id="ARBA00022692"/>
    </source>
</evidence>
<evidence type="ECO:0000313" key="10">
    <source>
        <dbReference type="Proteomes" id="UP001152755"/>
    </source>
</evidence>
<dbReference type="AlphaFoldDB" id="A0A9X4LWJ1"/>
<dbReference type="Proteomes" id="UP001152755">
    <property type="component" value="Unassembled WGS sequence"/>
</dbReference>
<keyword evidence="10" id="KW-1185">Reference proteome</keyword>
<reference evidence="9" key="1">
    <citation type="submission" date="2022-08" db="EMBL/GenBank/DDBJ databases">
        <title>Genome analysis of Corynebacteriales strain.</title>
        <authorList>
            <person name="Lee S.D."/>
        </authorList>
    </citation>
    <scope>NUCLEOTIDE SEQUENCE</scope>
    <source>
        <strain evidence="9">D3-21</strain>
    </source>
</reference>
<feature type="transmembrane region" description="Helical" evidence="7">
    <location>
        <begin position="360"/>
        <end position="386"/>
    </location>
</feature>
<keyword evidence="6 7" id="KW-0472">Membrane</keyword>
<feature type="transmembrane region" description="Helical" evidence="7">
    <location>
        <begin position="269"/>
        <end position="290"/>
    </location>
</feature>
<proteinExistence type="predicted"/>
<evidence type="ECO:0000256" key="3">
    <source>
        <dbReference type="ARBA" id="ARBA00022475"/>
    </source>
</evidence>
<feature type="transmembrane region" description="Helical" evidence="7">
    <location>
        <begin position="15"/>
        <end position="41"/>
    </location>
</feature>
<feature type="transmembrane region" description="Helical" evidence="7">
    <location>
        <begin position="83"/>
        <end position="102"/>
    </location>
</feature>
<dbReference type="EMBL" id="JANRHA010000001">
    <property type="protein sequence ID" value="MDG3013479.1"/>
    <property type="molecule type" value="Genomic_DNA"/>
</dbReference>
<evidence type="ECO:0000256" key="2">
    <source>
        <dbReference type="ARBA" id="ARBA00022448"/>
    </source>
</evidence>
<dbReference type="PANTHER" id="PTHR42718">
    <property type="entry name" value="MAJOR FACILITATOR SUPERFAMILY MULTIDRUG TRANSPORTER MFSC"/>
    <property type="match status" value="1"/>
</dbReference>
<feature type="transmembrane region" description="Helical" evidence="7">
    <location>
        <begin position="473"/>
        <end position="493"/>
    </location>
</feature>
<gene>
    <name evidence="9" type="ORF">NVS88_02785</name>
</gene>
<accession>A0A9X4LWJ1</accession>
<dbReference type="GO" id="GO:0022857">
    <property type="term" value="F:transmembrane transporter activity"/>
    <property type="evidence" value="ECO:0007669"/>
    <property type="project" value="InterPro"/>
</dbReference>
<dbReference type="InterPro" id="IPR020846">
    <property type="entry name" value="MFS_dom"/>
</dbReference>
<dbReference type="Pfam" id="PF07690">
    <property type="entry name" value="MFS_1"/>
    <property type="match status" value="1"/>
</dbReference>
<feature type="transmembrane region" description="Helical" evidence="7">
    <location>
        <begin position="141"/>
        <end position="161"/>
    </location>
</feature>
<evidence type="ECO:0000313" key="9">
    <source>
        <dbReference type="EMBL" id="MDG3013479.1"/>
    </source>
</evidence>
<dbReference type="SUPFAM" id="SSF103473">
    <property type="entry name" value="MFS general substrate transporter"/>
    <property type="match status" value="1"/>
</dbReference>
<sequence length="499" mass="51909">MLYQDPPVRATVRDWAGLAVLSLAVLLVAVDGTVLDVAIPFMSEDLAPTSTQLLWVIDIYSFVLAALLVTMGTLGDRIGRRRLLMIGSTGFGLASVLAASATDPTMLIAARALQGVAGATLMPSTLGLIRSMFRDRHQRTMAIGVWGAMWGGGAAAGPLVGGWLLEHFWWGSVFLINLPVMVVLVTLAPWVIPESRDPNPGRFDLISAGLSMVAMVPIVYAIKEIAMHGFSWGRAAFALVGLVAGWAFVRRQRRLAAPLLDVTLFRRPAFSTAVLTNLLSVFALAGVMFFGSQYLQLVLGYRPLEAGLLMLPEMLASVVSALLVAPLVGRWGARVVLSVSLGVAAAGALVLVGLRADGGLSWFLVGSLLIGLGVGLALTLTSDLVVSAVEPERAGAASAVSETASELGIALGVAVLGSIVMAMFRGGLDVAGLTAGQADAARDTLGGAMMVAEQTGDALVASANHAFVGGMHVAALLTGVILAAVAVLSAIMLRPREER</sequence>
<comment type="caution">
    <text evidence="9">The sequence shown here is derived from an EMBL/GenBank/DDBJ whole genome shotgun (WGS) entry which is preliminary data.</text>
</comment>
<dbReference type="GO" id="GO:0005886">
    <property type="term" value="C:plasma membrane"/>
    <property type="evidence" value="ECO:0007669"/>
    <property type="project" value="UniProtKB-SubCell"/>
</dbReference>
<dbReference type="Gene3D" id="1.20.1250.20">
    <property type="entry name" value="MFS general substrate transporter like domains"/>
    <property type="match status" value="1"/>
</dbReference>
<feature type="transmembrane region" description="Helical" evidence="7">
    <location>
        <begin position="108"/>
        <end position="129"/>
    </location>
</feature>
<keyword evidence="4 7" id="KW-0812">Transmembrane</keyword>
<dbReference type="InterPro" id="IPR011701">
    <property type="entry name" value="MFS"/>
</dbReference>
<evidence type="ECO:0000256" key="7">
    <source>
        <dbReference type="SAM" id="Phobius"/>
    </source>
</evidence>
<evidence type="ECO:0000256" key="1">
    <source>
        <dbReference type="ARBA" id="ARBA00004651"/>
    </source>
</evidence>